<evidence type="ECO:0000313" key="4">
    <source>
        <dbReference type="Proteomes" id="UP000318478"/>
    </source>
</evidence>
<dbReference type="EMBL" id="SJPO01000001">
    <property type="protein sequence ID" value="TWT85195.1"/>
    <property type="molecule type" value="Genomic_DNA"/>
</dbReference>
<dbReference type="PROSITE" id="PS51257">
    <property type="entry name" value="PROKAR_LIPOPROTEIN"/>
    <property type="match status" value="1"/>
</dbReference>
<evidence type="ECO:0000313" key="3">
    <source>
        <dbReference type="EMBL" id="TWT85195.1"/>
    </source>
</evidence>
<feature type="region of interest" description="Disordered" evidence="1">
    <location>
        <begin position="31"/>
        <end position="74"/>
    </location>
</feature>
<feature type="compositionally biased region" description="Basic and acidic residues" evidence="1">
    <location>
        <begin position="44"/>
        <end position="56"/>
    </location>
</feature>
<comment type="caution">
    <text evidence="3">The sequence shown here is derived from an EMBL/GenBank/DDBJ whole genome shotgun (WGS) entry which is preliminary data.</text>
</comment>
<keyword evidence="2" id="KW-0732">Signal</keyword>
<gene>
    <name evidence="3" type="ORF">Pla123a_00010</name>
</gene>
<proteinExistence type="predicted"/>
<protein>
    <recommendedName>
        <fullName evidence="5">Secreted protein</fullName>
    </recommendedName>
</protein>
<organism evidence="3 4">
    <name type="scientific">Posidoniimonas polymericola</name>
    <dbReference type="NCBI Taxonomy" id="2528002"/>
    <lineage>
        <taxon>Bacteria</taxon>
        <taxon>Pseudomonadati</taxon>
        <taxon>Planctomycetota</taxon>
        <taxon>Planctomycetia</taxon>
        <taxon>Pirellulales</taxon>
        <taxon>Lacipirellulaceae</taxon>
        <taxon>Posidoniimonas</taxon>
    </lineage>
</organism>
<evidence type="ECO:0008006" key="5">
    <source>
        <dbReference type="Google" id="ProtNLM"/>
    </source>
</evidence>
<reference evidence="3 4" key="1">
    <citation type="submission" date="2019-02" db="EMBL/GenBank/DDBJ databases">
        <title>Deep-cultivation of Planctomycetes and their phenomic and genomic characterization uncovers novel biology.</title>
        <authorList>
            <person name="Wiegand S."/>
            <person name="Jogler M."/>
            <person name="Boedeker C."/>
            <person name="Pinto D."/>
            <person name="Vollmers J."/>
            <person name="Rivas-Marin E."/>
            <person name="Kohn T."/>
            <person name="Peeters S.H."/>
            <person name="Heuer A."/>
            <person name="Rast P."/>
            <person name="Oberbeckmann S."/>
            <person name="Bunk B."/>
            <person name="Jeske O."/>
            <person name="Meyerdierks A."/>
            <person name="Storesund J.E."/>
            <person name="Kallscheuer N."/>
            <person name="Luecker S."/>
            <person name="Lage O.M."/>
            <person name="Pohl T."/>
            <person name="Merkel B.J."/>
            <person name="Hornburger P."/>
            <person name="Mueller R.-W."/>
            <person name="Bruemmer F."/>
            <person name="Labrenz M."/>
            <person name="Spormann A.M."/>
            <person name="Op Den Camp H."/>
            <person name="Overmann J."/>
            <person name="Amann R."/>
            <person name="Jetten M.S.M."/>
            <person name="Mascher T."/>
            <person name="Medema M.H."/>
            <person name="Devos D.P."/>
            <person name="Kaster A.-K."/>
            <person name="Ovreas L."/>
            <person name="Rohde M."/>
            <person name="Galperin M.Y."/>
            <person name="Jogler C."/>
        </authorList>
    </citation>
    <scope>NUCLEOTIDE SEQUENCE [LARGE SCALE GENOMIC DNA]</scope>
    <source>
        <strain evidence="3 4">Pla123a</strain>
    </source>
</reference>
<feature type="signal peptide" evidence="2">
    <location>
        <begin position="1"/>
        <end position="25"/>
    </location>
</feature>
<dbReference type="OrthoDB" id="9824876at2"/>
<accession>A0A5C5ZDE1</accession>
<keyword evidence="4" id="KW-1185">Reference proteome</keyword>
<dbReference type="Proteomes" id="UP000318478">
    <property type="component" value="Unassembled WGS sequence"/>
</dbReference>
<evidence type="ECO:0000256" key="1">
    <source>
        <dbReference type="SAM" id="MobiDB-lite"/>
    </source>
</evidence>
<feature type="chain" id="PRO_5022819893" description="Secreted protein" evidence="2">
    <location>
        <begin position="26"/>
        <end position="255"/>
    </location>
</feature>
<name>A0A5C5ZDE1_9BACT</name>
<dbReference type="AlphaFoldDB" id="A0A5C5ZDE1"/>
<evidence type="ECO:0000256" key="2">
    <source>
        <dbReference type="SAM" id="SignalP"/>
    </source>
</evidence>
<dbReference type="RefSeq" id="WP_146583477.1">
    <property type="nucleotide sequence ID" value="NZ_SJPO01000001.1"/>
</dbReference>
<sequence precursor="true">MKISLQRLVLSIALAGGSCCGVASAQLPFPLDGPNEAGSPDPVDDYRTDPRPRPADNDPEELAAPALDGEQDDKDLAPAVEPTEEEASRLVEYNAVENPWLPIRGQEPIGWLEELAVPPGCLDCTCDGKTPGEACKVWRSFQKPTHPDIAQDCVVCVKEPVLGYVKEHYTTDAVVQKCFVSEKEFTDKQCADGRCIETRGTKIVKQLHPCKAKVKLFYWKPVVEYRDVYYYINCEPCNEADQQVALKDADKKASR</sequence>